<dbReference type="AlphaFoldDB" id="A9UUB1"/>
<evidence type="ECO:0000256" key="1">
    <source>
        <dbReference type="ARBA" id="ARBA00004245"/>
    </source>
</evidence>
<dbReference type="PROSITE" id="PS51263">
    <property type="entry name" value="ADF_H"/>
    <property type="match status" value="2"/>
</dbReference>
<keyword evidence="7" id="KW-0206">Cytoskeleton</keyword>
<evidence type="ECO:0000313" key="14">
    <source>
        <dbReference type="Proteomes" id="UP000001357"/>
    </source>
</evidence>
<dbReference type="GeneID" id="5889394"/>
<dbReference type="OMA" id="YLFKHTH"/>
<evidence type="ECO:0000259" key="12">
    <source>
        <dbReference type="PROSITE" id="PS51263"/>
    </source>
</evidence>
<evidence type="ECO:0000256" key="9">
    <source>
        <dbReference type="ARBA" id="ARBA00056419"/>
    </source>
</evidence>
<evidence type="ECO:0000256" key="4">
    <source>
        <dbReference type="ARBA" id="ARBA00022490"/>
    </source>
</evidence>
<evidence type="ECO:0000256" key="11">
    <source>
        <dbReference type="SAM" id="MobiDB-lite"/>
    </source>
</evidence>
<feature type="domain" description="ADF-H" evidence="12">
    <location>
        <begin position="178"/>
        <end position="314"/>
    </location>
</feature>
<dbReference type="GO" id="GO:0010976">
    <property type="term" value="P:positive regulation of neuron projection development"/>
    <property type="evidence" value="ECO:0000318"/>
    <property type="project" value="GO_Central"/>
</dbReference>
<keyword evidence="6" id="KW-0009">Actin-binding</keyword>
<feature type="region of interest" description="Disordered" evidence="11">
    <location>
        <begin position="323"/>
        <end position="344"/>
    </location>
</feature>
<dbReference type="InterPro" id="IPR002108">
    <property type="entry name" value="ADF-H"/>
</dbReference>
<dbReference type="GO" id="GO:0030042">
    <property type="term" value="P:actin filament depolymerization"/>
    <property type="evidence" value="ECO:0000318"/>
    <property type="project" value="GO_Central"/>
</dbReference>
<dbReference type="SMART" id="SM00102">
    <property type="entry name" value="ADF"/>
    <property type="match status" value="2"/>
</dbReference>
<gene>
    <name evidence="13" type="ORF">MONBRDRAFT_31730</name>
</gene>
<dbReference type="InterPro" id="IPR028458">
    <property type="entry name" value="Twinfilin"/>
</dbReference>
<keyword evidence="14" id="KW-1185">Reference proteome</keyword>
<evidence type="ECO:0000256" key="6">
    <source>
        <dbReference type="ARBA" id="ARBA00023203"/>
    </source>
</evidence>
<name>A9UUB1_MONBE</name>
<organism evidence="13 14">
    <name type="scientific">Monosiga brevicollis</name>
    <name type="common">Choanoflagellate</name>
    <dbReference type="NCBI Taxonomy" id="81824"/>
    <lineage>
        <taxon>Eukaryota</taxon>
        <taxon>Choanoflagellata</taxon>
        <taxon>Craspedida</taxon>
        <taxon>Salpingoecidae</taxon>
        <taxon>Monosiga</taxon>
    </lineage>
</organism>
<dbReference type="GO" id="GO:0051016">
    <property type="term" value="P:barbed-end actin filament capping"/>
    <property type="evidence" value="ECO:0000318"/>
    <property type="project" value="GO_Central"/>
</dbReference>
<feature type="domain" description="ADF-H" evidence="12">
    <location>
        <begin position="4"/>
        <end position="140"/>
    </location>
</feature>
<proteinExistence type="inferred from homology"/>
<dbReference type="STRING" id="81824.A9UUB1"/>
<keyword evidence="5" id="KW-0677">Repeat</keyword>
<dbReference type="Gene3D" id="3.40.20.10">
    <property type="entry name" value="Severin"/>
    <property type="match status" value="2"/>
</dbReference>
<dbReference type="SUPFAM" id="SSF55753">
    <property type="entry name" value="Actin depolymerizing proteins"/>
    <property type="match status" value="2"/>
</dbReference>
<dbReference type="InterPro" id="IPR029006">
    <property type="entry name" value="ADF-H/Gelsolin-like_dom_sf"/>
</dbReference>
<dbReference type="CDD" id="cd11284">
    <property type="entry name" value="ADF_Twf-C_like"/>
    <property type="match status" value="1"/>
</dbReference>
<protein>
    <recommendedName>
        <fullName evidence="10">Twinfilin</fullName>
    </recommendedName>
</protein>
<dbReference type="eggNOG" id="KOG1747">
    <property type="taxonomic scope" value="Eukaryota"/>
</dbReference>
<dbReference type="FunCoup" id="A9UUB1">
    <property type="interactions" value="796"/>
</dbReference>
<dbReference type="GO" id="GO:0051015">
    <property type="term" value="F:actin filament binding"/>
    <property type="evidence" value="ECO:0000318"/>
    <property type="project" value="GO_Central"/>
</dbReference>
<dbReference type="InParanoid" id="A9UUB1"/>
<dbReference type="FunFam" id="3.40.20.10:FF:000042">
    <property type="entry name" value="Actin depolymerizing protein"/>
    <property type="match status" value="1"/>
</dbReference>
<dbReference type="GO" id="GO:0005884">
    <property type="term" value="C:actin filament"/>
    <property type="evidence" value="ECO:0000318"/>
    <property type="project" value="GO_Central"/>
</dbReference>
<evidence type="ECO:0000256" key="3">
    <source>
        <dbReference type="ARBA" id="ARBA00009557"/>
    </source>
</evidence>
<dbReference type="KEGG" id="mbr:MONBRDRAFT_31730"/>
<dbReference type="GO" id="GO:0010591">
    <property type="term" value="P:regulation of lamellipodium assembly"/>
    <property type="evidence" value="ECO:0000318"/>
    <property type="project" value="GO_Central"/>
</dbReference>
<dbReference type="GO" id="GO:0005737">
    <property type="term" value="C:cytoplasm"/>
    <property type="evidence" value="ECO:0000318"/>
    <property type="project" value="GO_Central"/>
</dbReference>
<sequence>MSHQTGIQGSDELTAAFAKLYNSDDTRMLLILIENEEMVLSKTFPTQGSEAEDWDNCVLATADEKEPCYMIFRLDSRNASGYEFVLIAWSPDFAHIKKKMLYAATRATLKQTFGMLHLKAELFGTVTDDISYAGYQRHLVSEAAPPPLTEEEYEKAEIRKAETGVEIGASTKHQIATGVAFPVESKAMSALKDLKAGKITYVQMSLDLSKEEILLAESGSYHVDKIQSLVSDDEPRYHVFNFKHNHEGDTIESTVFIYSCPGFKCSVKQRMMYSTCKSPLIDVVEDEIKLELAKKLEIGESAELTQEFLYDQLHPAKTVFKQKFSRPSRPGKGGRRMVRGGQES</sequence>
<dbReference type="PANTHER" id="PTHR13759">
    <property type="entry name" value="TWINFILIN"/>
    <property type="match status" value="1"/>
</dbReference>
<evidence type="ECO:0000313" key="13">
    <source>
        <dbReference type="EMBL" id="EDQ91064.1"/>
    </source>
</evidence>
<evidence type="ECO:0000256" key="5">
    <source>
        <dbReference type="ARBA" id="ARBA00022737"/>
    </source>
</evidence>
<accession>A9UUB1</accession>
<reference evidence="13 14" key="1">
    <citation type="journal article" date="2008" name="Nature">
        <title>The genome of the choanoflagellate Monosiga brevicollis and the origin of metazoans.</title>
        <authorList>
            <consortium name="JGI Sequencing"/>
            <person name="King N."/>
            <person name="Westbrook M.J."/>
            <person name="Young S.L."/>
            <person name="Kuo A."/>
            <person name="Abedin M."/>
            <person name="Chapman J."/>
            <person name="Fairclough S."/>
            <person name="Hellsten U."/>
            <person name="Isogai Y."/>
            <person name="Letunic I."/>
            <person name="Marr M."/>
            <person name="Pincus D."/>
            <person name="Putnam N."/>
            <person name="Rokas A."/>
            <person name="Wright K.J."/>
            <person name="Zuzow R."/>
            <person name="Dirks W."/>
            <person name="Good M."/>
            <person name="Goodstein D."/>
            <person name="Lemons D."/>
            <person name="Li W."/>
            <person name="Lyons J.B."/>
            <person name="Morris A."/>
            <person name="Nichols S."/>
            <person name="Richter D.J."/>
            <person name="Salamov A."/>
            <person name="Bork P."/>
            <person name="Lim W.A."/>
            <person name="Manning G."/>
            <person name="Miller W.T."/>
            <person name="McGinnis W."/>
            <person name="Shapiro H."/>
            <person name="Tjian R."/>
            <person name="Grigoriev I.V."/>
            <person name="Rokhsar D."/>
        </authorList>
    </citation>
    <scope>NUCLEOTIDE SEQUENCE [LARGE SCALE GENOMIC DNA]</scope>
    <source>
        <strain evidence="14">MX1 / ATCC 50154</strain>
    </source>
</reference>
<comment type="subcellular location">
    <subcellularLocation>
        <location evidence="2">Cytoplasm</location>
        <location evidence="2">Cell cortex</location>
    </subcellularLocation>
    <subcellularLocation>
        <location evidence="1">Cytoplasm</location>
        <location evidence="1">Cytoskeleton</location>
    </subcellularLocation>
</comment>
<dbReference type="EMBL" id="CH991546">
    <property type="protein sequence ID" value="EDQ91064.1"/>
    <property type="molecule type" value="Genomic_DNA"/>
</dbReference>
<evidence type="ECO:0000256" key="8">
    <source>
        <dbReference type="ARBA" id="ARBA00038532"/>
    </source>
</evidence>
<dbReference type="GO" id="GO:0005938">
    <property type="term" value="C:cell cortex"/>
    <property type="evidence" value="ECO:0007669"/>
    <property type="project" value="UniProtKB-SubCell"/>
</dbReference>
<comment type="subunit">
    <text evidence="8">Interacts with G-actin; ADP-actin form.</text>
</comment>
<evidence type="ECO:0000256" key="10">
    <source>
        <dbReference type="ARBA" id="ARBA00069496"/>
    </source>
</evidence>
<comment type="similarity">
    <text evidence="3">Belongs to the actin-binding proteins ADF family. Twinfilin subfamily.</text>
</comment>
<dbReference type="RefSeq" id="XP_001744361.1">
    <property type="nucleotide sequence ID" value="XM_001744309.1"/>
</dbReference>
<dbReference type="CDD" id="cd11285">
    <property type="entry name" value="ADF_Twf-N_like"/>
    <property type="match status" value="1"/>
</dbReference>
<dbReference type="GO" id="GO:0003785">
    <property type="term" value="F:actin monomer binding"/>
    <property type="evidence" value="ECO:0000318"/>
    <property type="project" value="GO_Central"/>
</dbReference>
<evidence type="ECO:0000256" key="7">
    <source>
        <dbReference type="ARBA" id="ARBA00023212"/>
    </source>
</evidence>
<dbReference type="FunFam" id="3.40.20.10:FF:000007">
    <property type="entry name" value="Twinfilin-1 isoform 1"/>
    <property type="match status" value="1"/>
</dbReference>
<dbReference type="Proteomes" id="UP000001357">
    <property type="component" value="Unassembled WGS sequence"/>
</dbReference>
<dbReference type="PANTHER" id="PTHR13759:SF1">
    <property type="entry name" value="TWINFILIN"/>
    <property type="match status" value="1"/>
</dbReference>
<keyword evidence="4" id="KW-0963">Cytoplasm</keyword>
<dbReference type="GO" id="GO:0030016">
    <property type="term" value="C:myofibril"/>
    <property type="evidence" value="ECO:0000318"/>
    <property type="project" value="GO_Central"/>
</dbReference>
<comment type="function">
    <text evidence="9">Actin-binding protein involved in motile and morphological processes. Inhibits actin polymerization, likely by sequestering G-actin.</text>
</comment>
<evidence type="ECO:0000256" key="2">
    <source>
        <dbReference type="ARBA" id="ARBA00004544"/>
    </source>
</evidence>
<dbReference type="Pfam" id="PF00241">
    <property type="entry name" value="Cofilin_ADF"/>
    <property type="match status" value="2"/>
</dbReference>